<keyword evidence="1" id="KW-1133">Transmembrane helix</keyword>
<keyword evidence="1" id="KW-0472">Membrane</keyword>
<feature type="transmembrane region" description="Helical" evidence="1">
    <location>
        <begin position="191"/>
        <end position="209"/>
    </location>
</feature>
<feature type="transmembrane region" description="Helical" evidence="1">
    <location>
        <begin position="129"/>
        <end position="149"/>
    </location>
</feature>
<keyword evidence="1" id="KW-0812">Transmembrane</keyword>
<evidence type="ECO:0000256" key="1">
    <source>
        <dbReference type="SAM" id="Phobius"/>
    </source>
</evidence>
<reference evidence="2" key="1">
    <citation type="submission" date="2023-03" db="EMBL/GenBank/DDBJ databases">
        <title>Multiphase analysis and comparison of six strains from genera Psychromarinibacter, Lutimaribacter, and Maritimibacter, including a novel species: Psychromarinibacter sediminicola sp. nov.</title>
        <authorList>
            <person name="Wang Y.-H."/>
            <person name="Ye M.-Q."/>
            <person name="Du Z.-J."/>
        </authorList>
    </citation>
    <scope>NUCLEOTIDE SEQUENCE</scope>
    <source>
        <strain evidence="2">C21-152</strain>
    </source>
</reference>
<keyword evidence="3" id="KW-1185">Reference proteome</keyword>
<feature type="transmembrane region" description="Helical" evidence="1">
    <location>
        <begin position="104"/>
        <end position="123"/>
    </location>
</feature>
<feature type="transmembrane region" description="Helical" evidence="1">
    <location>
        <begin position="73"/>
        <end position="92"/>
    </location>
</feature>
<dbReference type="EMBL" id="JARGYC010000006">
    <property type="protein sequence ID" value="MDF0599866.1"/>
    <property type="molecule type" value="Genomic_DNA"/>
</dbReference>
<accession>A0AAE3NPY9</accession>
<sequence length="220" mass="23991">MNWMQQIDAYCERTDAALWSEPLNALTNAAFLLAALVMAWRLRGRPLPLAWVMVVVLALVGLASGAWHMWAVAWTGAADSGSIAVFILIYLYAANRHFLDLRPLPALSLTALILPALAAAGWVAGRLPFFEVSAVYWPVALLIAAYAAGLWRRAPATARRLALGAALLAVSITARSLDAPLCDTVPIGTHFLWHLLNALMLGWMIETYARHRAGQHTRAT</sequence>
<dbReference type="AlphaFoldDB" id="A0AAE3NPY9"/>
<dbReference type="Proteomes" id="UP001220964">
    <property type="component" value="Unassembled WGS sequence"/>
</dbReference>
<evidence type="ECO:0000313" key="3">
    <source>
        <dbReference type="Proteomes" id="UP001220964"/>
    </source>
</evidence>
<name>A0AAE3NPY9_9RHOB</name>
<organism evidence="2 3">
    <name type="scientific">Psychromarinibacter sediminicola</name>
    <dbReference type="NCBI Taxonomy" id="3033385"/>
    <lineage>
        <taxon>Bacteria</taxon>
        <taxon>Pseudomonadati</taxon>
        <taxon>Pseudomonadota</taxon>
        <taxon>Alphaproteobacteria</taxon>
        <taxon>Rhodobacterales</taxon>
        <taxon>Paracoccaceae</taxon>
        <taxon>Psychromarinibacter</taxon>
    </lineage>
</organism>
<evidence type="ECO:0000313" key="2">
    <source>
        <dbReference type="EMBL" id="MDF0599866.1"/>
    </source>
</evidence>
<feature type="transmembrane region" description="Helical" evidence="1">
    <location>
        <begin position="161"/>
        <end position="179"/>
    </location>
</feature>
<feature type="transmembrane region" description="Helical" evidence="1">
    <location>
        <begin position="49"/>
        <end position="67"/>
    </location>
</feature>
<evidence type="ECO:0008006" key="4">
    <source>
        <dbReference type="Google" id="ProtNLM"/>
    </source>
</evidence>
<comment type="caution">
    <text evidence="2">The sequence shown here is derived from an EMBL/GenBank/DDBJ whole genome shotgun (WGS) entry which is preliminary data.</text>
</comment>
<proteinExistence type="predicted"/>
<protein>
    <recommendedName>
        <fullName evidence="4">Ceramidase</fullName>
    </recommendedName>
</protein>
<gene>
    <name evidence="2" type="ORF">P1J78_03880</name>
</gene>